<feature type="transmembrane region" description="Helical" evidence="2">
    <location>
        <begin position="227"/>
        <end position="250"/>
    </location>
</feature>
<accession>A0ABD3R3Z9</accession>
<keyword evidence="2" id="KW-0812">Transmembrane</keyword>
<gene>
    <name evidence="3" type="ORF">ACHAXA_005728</name>
</gene>
<dbReference type="Proteomes" id="UP001530377">
    <property type="component" value="Unassembled WGS sequence"/>
</dbReference>
<name>A0ABD3R3Z9_9STRA</name>
<feature type="transmembrane region" description="Helical" evidence="2">
    <location>
        <begin position="190"/>
        <end position="207"/>
    </location>
</feature>
<keyword evidence="4" id="KW-1185">Reference proteome</keyword>
<evidence type="ECO:0000313" key="3">
    <source>
        <dbReference type="EMBL" id="KAL3807715.1"/>
    </source>
</evidence>
<dbReference type="AlphaFoldDB" id="A0ABD3R3Z9"/>
<protein>
    <submittedName>
        <fullName evidence="3">Uncharacterized protein</fullName>
    </submittedName>
</protein>
<feature type="compositionally biased region" description="Low complexity" evidence="1">
    <location>
        <begin position="1"/>
        <end position="17"/>
    </location>
</feature>
<feature type="transmembrane region" description="Helical" evidence="2">
    <location>
        <begin position="262"/>
        <end position="285"/>
    </location>
</feature>
<proteinExistence type="predicted"/>
<feature type="transmembrane region" description="Helical" evidence="2">
    <location>
        <begin position="128"/>
        <end position="147"/>
    </location>
</feature>
<comment type="caution">
    <text evidence="3">The sequence shown here is derived from an EMBL/GenBank/DDBJ whole genome shotgun (WGS) entry which is preliminary data.</text>
</comment>
<evidence type="ECO:0000256" key="2">
    <source>
        <dbReference type="SAM" id="Phobius"/>
    </source>
</evidence>
<keyword evidence="2" id="KW-0472">Membrane</keyword>
<feature type="transmembrane region" description="Helical" evidence="2">
    <location>
        <begin position="159"/>
        <end position="178"/>
    </location>
</feature>
<reference evidence="3 4" key="1">
    <citation type="submission" date="2024-10" db="EMBL/GenBank/DDBJ databases">
        <title>Updated reference genomes for cyclostephanoid diatoms.</title>
        <authorList>
            <person name="Roberts W.R."/>
            <person name="Alverson A.J."/>
        </authorList>
    </citation>
    <scope>NUCLEOTIDE SEQUENCE [LARGE SCALE GENOMIC DNA]</scope>
    <source>
        <strain evidence="3 4">AJA228-03</strain>
    </source>
</reference>
<keyword evidence="2" id="KW-1133">Transmembrane helix</keyword>
<evidence type="ECO:0000256" key="1">
    <source>
        <dbReference type="SAM" id="MobiDB-lite"/>
    </source>
</evidence>
<organism evidence="3 4">
    <name type="scientific">Cyclostephanos tholiformis</name>
    <dbReference type="NCBI Taxonomy" id="382380"/>
    <lineage>
        <taxon>Eukaryota</taxon>
        <taxon>Sar</taxon>
        <taxon>Stramenopiles</taxon>
        <taxon>Ochrophyta</taxon>
        <taxon>Bacillariophyta</taxon>
        <taxon>Coscinodiscophyceae</taxon>
        <taxon>Thalassiosirophycidae</taxon>
        <taxon>Stephanodiscales</taxon>
        <taxon>Stephanodiscaceae</taxon>
        <taxon>Cyclostephanos</taxon>
    </lineage>
</organism>
<feature type="region of interest" description="Disordered" evidence="1">
    <location>
        <begin position="1"/>
        <end position="26"/>
    </location>
</feature>
<dbReference type="EMBL" id="JALLPB020000594">
    <property type="protein sequence ID" value="KAL3807715.1"/>
    <property type="molecule type" value="Genomic_DNA"/>
</dbReference>
<feature type="transmembrane region" description="Helical" evidence="2">
    <location>
        <begin position="305"/>
        <end position="325"/>
    </location>
</feature>
<sequence>MSAGSWWGRRSNGNGSNRQRKYDVVPRGGHLATTSVESSDIDAGDASVEFTDDDCCDRDHDDGSARIPSSTIGGWRSSRLGGIVRLATSNLLDDGACLHAYRRGCRVEDSYGEGIDDGGLVAVKLVKFWTWSIIGILLLHPLARWMGWEIDENYTLRDFVRYDFHVVLLDLLFFFVVGRLHDASCRGIDCILPWGVFIALGAVYPSISNDFEFLRHSVSMYDINCGWPAILFVYAFFLLVLSFTFAVALARSHHRRMVLRSRIVEVIALFCLFILPYATLAGDSLHLHHWFVMWWLGMQSNSPEFWARSFQAYAIGSYINGIAVYGRDPILECKHAFYVSTSQHCAFMQCYESKHETEGDNKTEYKEFITADWRLCNAESLSRNESFV</sequence>
<evidence type="ECO:0000313" key="4">
    <source>
        <dbReference type="Proteomes" id="UP001530377"/>
    </source>
</evidence>